<sequence length="58" mass="6767">MKFKILSDITKVINELKERHNIVCSMFHGIDYKNWSKLSSKELSKLTVKKSIGILNMK</sequence>
<dbReference type="EMBL" id="CP139957">
    <property type="protein sequence ID" value="WPX07738.1"/>
    <property type="molecule type" value="Genomic_DNA"/>
</dbReference>
<organism evidence="1 2">
    <name type="scientific">Anaerocellum danielii</name>
    <dbReference type="NCBI Taxonomy" id="1387557"/>
    <lineage>
        <taxon>Bacteria</taxon>
        <taxon>Bacillati</taxon>
        <taxon>Bacillota</taxon>
        <taxon>Bacillota incertae sedis</taxon>
        <taxon>Caldicellulosiruptorales</taxon>
        <taxon>Caldicellulosiruptoraceae</taxon>
        <taxon>Anaerocellum</taxon>
    </lineage>
</organism>
<accession>A0ABZ0TZB6</accession>
<name>A0ABZ0TZB6_9FIRM</name>
<evidence type="ECO:0000313" key="2">
    <source>
        <dbReference type="Proteomes" id="UP001322744"/>
    </source>
</evidence>
<keyword evidence="2" id="KW-1185">Reference proteome</keyword>
<dbReference type="Proteomes" id="UP001322744">
    <property type="component" value="Chromosome"/>
</dbReference>
<proteinExistence type="predicted"/>
<gene>
    <name evidence="1" type="ORF">SOJ16_001566</name>
</gene>
<dbReference type="RefSeq" id="WP_157841558.1">
    <property type="nucleotide sequence ID" value="NZ_CP139957.1"/>
</dbReference>
<reference evidence="1 2" key="1">
    <citation type="submission" date="2023-12" db="EMBL/GenBank/DDBJ databases">
        <authorList>
            <person name="Manesh M.J.H."/>
            <person name="Bing R.G."/>
            <person name="Willard D.J."/>
            <person name="Kelly R.M."/>
        </authorList>
    </citation>
    <scope>NUCLEOTIDE SEQUENCE [LARGE SCALE GENOMIC DNA]</scope>
    <source>
        <strain evidence="1 2">DSM 8977</strain>
    </source>
</reference>
<evidence type="ECO:0000313" key="1">
    <source>
        <dbReference type="EMBL" id="WPX07738.1"/>
    </source>
</evidence>
<protein>
    <submittedName>
        <fullName evidence="1">Uncharacterized protein</fullName>
    </submittedName>
</protein>